<protein>
    <recommendedName>
        <fullName evidence="3">LamB/YcsF family protein</fullName>
    </recommendedName>
</protein>
<dbReference type="InterPro" id="IPR011330">
    <property type="entry name" value="Glyco_hydro/deAcase_b/a-brl"/>
</dbReference>
<dbReference type="GO" id="GO:0005975">
    <property type="term" value="P:carbohydrate metabolic process"/>
    <property type="evidence" value="ECO:0007669"/>
    <property type="project" value="InterPro"/>
</dbReference>
<dbReference type="OrthoDB" id="5295431at2759"/>
<dbReference type="PANTHER" id="PTHR30292">
    <property type="entry name" value="UNCHARACTERIZED PROTEIN YBGL-RELATED"/>
    <property type="match status" value="1"/>
</dbReference>
<dbReference type="Proteomes" id="UP000777482">
    <property type="component" value="Unassembled WGS sequence"/>
</dbReference>
<dbReference type="Pfam" id="PF03746">
    <property type="entry name" value="LamB_YcsF"/>
    <property type="match status" value="1"/>
</dbReference>
<dbReference type="SUPFAM" id="SSF88713">
    <property type="entry name" value="Glycoside hydrolase/deacetylase"/>
    <property type="match status" value="1"/>
</dbReference>
<proteinExistence type="predicted"/>
<dbReference type="AlphaFoldDB" id="A0A9P6W2C1"/>
<name>A0A9P6W2C1_RHOMI</name>
<comment type="caution">
    <text evidence="1">The sequence shown here is derived from an EMBL/GenBank/DDBJ whole genome shotgun (WGS) entry which is preliminary data.</text>
</comment>
<dbReference type="Gene3D" id="3.20.20.370">
    <property type="entry name" value="Glycoside hydrolase/deacetylase"/>
    <property type="match status" value="1"/>
</dbReference>
<dbReference type="PANTHER" id="PTHR30292:SF0">
    <property type="entry name" value="5-OXOPROLINASE SUBUNIT A"/>
    <property type="match status" value="1"/>
</dbReference>
<gene>
    <name evidence="1" type="ORF">C6P46_004598</name>
</gene>
<dbReference type="EMBL" id="PUHQ01000044">
    <property type="protein sequence ID" value="KAG0660418.1"/>
    <property type="molecule type" value="Genomic_DNA"/>
</dbReference>
<accession>A0A9P6W2C1</accession>
<reference evidence="1 2" key="1">
    <citation type="submission" date="2020-11" db="EMBL/GenBank/DDBJ databases">
        <title>Kefir isolates.</title>
        <authorList>
            <person name="Marcisauskas S."/>
            <person name="Kim Y."/>
            <person name="Blasche S."/>
        </authorList>
    </citation>
    <scope>NUCLEOTIDE SEQUENCE [LARGE SCALE GENOMIC DNA]</scope>
    <source>
        <strain evidence="1 2">KR</strain>
    </source>
</reference>
<evidence type="ECO:0008006" key="3">
    <source>
        <dbReference type="Google" id="ProtNLM"/>
    </source>
</evidence>
<evidence type="ECO:0000313" key="1">
    <source>
        <dbReference type="EMBL" id="KAG0660418.1"/>
    </source>
</evidence>
<organism evidence="1 2">
    <name type="scientific">Rhodotorula mucilaginosa</name>
    <name type="common">Yeast</name>
    <name type="synonym">Rhodotorula rubra</name>
    <dbReference type="NCBI Taxonomy" id="5537"/>
    <lineage>
        <taxon>Eukaryota</taxon>
        <taxon>Fungi</taxon>
        <taxon>Dikarya</taxon>
        <taxon>Basidiomycota</taxon>
        <taxon>Pucciniomycotina</taxon>
        <taxon>Microbotryomycetes</taxon>
        <taxon>Sporidiobolales</taxon>
        <taxon>Sporidiobolaceae</taxon>
        <taxon>Rhodotorula</taxon>
    </lineage>
</organism>
<dbReference type="InterPro" id="IPR005501">
    <property type="entry name" value="LamB/YcsF/PxpA-like"/>
</dbReference>
<sequence>MTLKATLNCDCGESFGQYTIGDDEGLFPIVDIANCACGEHGGDFNVMAKTVRLAKQHGVKIGAHPSLPDRQGFGRRKMYLPTEDFFNCLLAQTGALAAFLKLNGLEFNHFKPHGQAYLMSANDLEMSRASARVAKLYGVPMLGLPGSKHQEACELEGVGFIPEFYADLQYGDEGQLLGPASASARHATTPDAVYERVRHMLLTGTWKSVSGEKTLSFPEGIEQVSICVHGDFPGAVETAKAVKRAIEDVASGNAKQ</sequence>
<keyword evidence="2" id="KW-1185">Reference proteome</keyword>
<evidence type="ECO:0000313" key="2">
    <source>
        <dbReference type="Proteomes" id="UP000777482"/>
    </source>
</evidence>